<dbReference type="InterPro" id="IPR009445">
    <property type="entry name" value="TMEM85/Emc4"/>
</dbReference>
<keyword evidence="5" id="KW-0256">Endoplasmic reticulum</keyword>
<keyword evidence="6 9" id="KW-1133">Transmembrane helix</keyword>
<dbReference type="STRING" id="1069680.M7PCE5"/>
<dbReference type="OrthoDB" id="369569at2759"/>
<evidence type="ECO:0000313" key="11">
    <source>
        <dbReference type="Proteomes" id="UP000011958"/>
    </source>
</evidence>
<dbReference type="AlphaFoldDB" id="M7PCE5"/>
<dbReference type="HOGENOM" id="CLU_098404_2_0_1"/>
<sequence>METDINTEWVEEFIYAKKRGTLISERKFADPPGYISDEGIQTKALKSSLPTLSTEKTELLKIKKAWEVALAPAKMLPMSIIMAYMSGNSLQIFSLIMTFMLFWNPIKSISNINKVFVHLESPKTHSKLFLPKLLFVLIQLVTIALGLIKMQWMGLLPITRSDWLAWEHERNHLEYSVFSYN</sequence>
<gene>
    <name evidence="10" type="ORF">PNEG_03581</name>
</gene>
<dbReference type="GeneID" id="19897268"/>
<dbReference type="PANTHER" id="PTHR19315">
    <property type="entry name" value="ER MEMBRANE PROTEIN COMPLEX SUBUNIT 4"/>
    <property type="match status" value="1"/>
</dbReference>
<comment type="subcellular location">
    <subcellularLocation>
        <location evidence="1">Endoplasmic reticulum membrane</location>
        <topology evidence="1">Multi-pass membrane protein</topology>
    </subcellularLocation>
</comment>
<dbReference type="VEuPathDB" id="FungiDB:PNEG_03581"/>
<dbReference type="EMBL" id="AFWA02000016">
    <property type="protein sequence ID" value="EMR08144.1"/>
    <property type="molecule type" value="Genomic_DNA"/>
</dbReference>
<evidence type="ECO:0000256" key="9">
    <source>
        <dbReference type="SAM" id="Phobius"/>
    </source>
</evidence>
<keyword evidence="4 9" id="KW-0812">Transmembrane</keyword>
<dbReference type="Proteomes" id="UP000011958">
    <property type="component" value="Unassembled WGS sequence"/>
</dbReference>
<evidence type="ECO:0000256" key="2">
    <source>
        <dbReference type="ARBA" id="ARBA00007715"/>
    </source>
</evidence>
<evidence type="ECO:0000256" key="7">
    <source>
        <dbReference type="ARBA" id="ARBA00023136"/>
    </source>
</evidence>
<name>M7PCE5_PNEMU</name>
<evidence type="ECO:0000256" key="3">
    <source>
        <dbReference type="ARBA" id="ARBA00020820"/>
    </source>
</evidence>
<evidence type="ECO:0000256" key="4">
    <source>
        <dbReference type="ARBA" id="ARBA00022692"/>
    </source>
</evidence>
<evidence type="ECO:0000313" key="10">
    <source>
        <dbReference type="EMBL" id="EMR08144.1"/>
    </source>
</evidence>
<dbReference type="RefSeq" id="XP_007875675.1">
    <property type="nucleotide sequence ID" value="XM_007877484.1"/>
</dbReference>
<keyword evidence="11" id="KW-1185">Reference proteome</keyword>
<comment type="similarity">
    <text evidence="2 8">Belongs to the EMC4 family.</text>
</comment>
<dbReference type="GO" id="GO:0005789">
    <property type="term" value="C:endoplasmic reticulum membrane"/>
    <property type="evidence" value="ECO:0007669"/>
    <property type="project" value="UniProtKB-SubCell"/>
</dbReference>
<organism evidence="10 11">
    <name type="scientific">Pneumocystis murina (strain B123)</name>
    <name type="common">Mouse pneumocystis pneumonia agent</name>
    <name type="synonym">Pneumocystis carinii f. sp. muris</name>
    <dbReference type="NCBI Taxonomy" id="1069680"/>
    <lineage>
        <taxon>Eukaryota</taxon>
        <taxon>Fungi</taxon>
        <taxon>Dikarya</taxon>
        <taxon>Ascomycota</taxon>
        <taxon>Taphrinomycotina</taxon>
        <taxon>Pneumocystomycetes</taxon>
        <taxon>Pneumocystaceae</taxon>
        <taxon>Pneumocystis</taxon>
    </lineage>
</organism>
<dbReference type="OMA" id="QQTFKVI"/>
<evidence type="ECO:0000256" key="8">
    <source>
        <dbReference type="PIRNR" id="PIRNR017207"/>
    </source>
</evidence>
<protein>
    <recommendedName>
        <fullName evidence="3 8">ER membrane protein complex subunit 4</fullName>
    </recommendedName>
</protein>
<dbReference type="eggNOG" id="KOG3318">
    <property type="taxonomic scope" value="Eukaryota"/>
</dbReference>
<evidence type="ECO:0000256" key="6">
    <source>
        <dbReference type="ARBA" id="ARBA00022989"/>
    </source>
</evidence>
<dbReference type="PIRSF" id="PIRSF017207">
    <property type="entry name" value="UCP017207_TM-p85"/>
    <property type="match status" value="1"/>
</dbReference>
<proteinExistence type="inferred from homology"/>
<evidence type="ECO:0000256" key="1">
    <source>
        <dbReference type="ARBA" id="ARBA00004477"/>
    </source>
</evidence>
<keyword evidence="7 8" id="KW-0472">Membrane</keyword>
<feature type="transmembrane region" description="Helical" evidence="9">
    <location>
        <begin position="129"/>
        <end position="148"/>
    </location>
</feature>
<evidence type="ECO:0000256" key="5">
    <source>
        <dbReference type="ARBA" id="ARBA00022824"/>
    </source>
</evidence>
<dbReference type="Pfam" id="PF06417">
    <property type="entry name" value="EMC4"/>
    <property type="match status" value="1"/>
</dbReference>
<comment type="caution">
    <text evidence="10">The sequence shown here is derived from an EMBL/GenBank/DDBJ whole genome shotgun (WGS) entry which is preliminary data.</text>
</comment>
<reference evidence="11" key="1">
    <citation type="journal article" date="2016" name="Nat. Commun.">
        <title>Genome analysis of three Pneumocystis species reveals adaptation mechanisms to life exclusively in mammalian hosts.</title>
        <authorList>
            <person name="Ma L."/>
            <person name="Chen Z."/>
            <person name="Huang D.W."/>
            <person name="Kutty G."/>
            <person name="Ishihara M."/>
            <person name="Wang H."/>
            <person name="Abouelleil A."/>
            <person name="Bishop L."/>
            <person name="Davey E."/>
            <person name="Deng R."/>
            <person name="Deng X."/>
            <person name="Fan L."/>
            <person name="Fantoni G."/>
            <person name="Fitzgerald M."/>
            <person name="Gogineni E."/>
            <person name="Goldberg J.M."/>
            <person name="Handley G."/>
            <person name="Hu X."/>
            <person name="Huber C."/>
            <person name="Jiao X."/>
            <person name="Jones K."/>
            <person name="Levin J.Z."/>
            <person name="Liu Y."/>
            <person name="Macdonald P."/>
            <person name="Melnikov A."/>
            <person name="Raley C."/>
            <person name="Sassi M."/>
            <person name="Sherman B.T."/>
            <person name="Song X."/>
            <person name="Sykes S."/>
            <person name="Tran B."/>
            <person name="Walsh L."/>
            <person name="Xia Y."/>
            <person name="Yang J."/>
            <person name="Young S."/>
            <person name="Zeng Q."/>
            <person name="Zheng X."/>
            <person name="Stephens R."/>
            <person name="Nusbaum C."/>
            <person name="Birren B.W."/>
            <person name="Azadi P."/>
            <person name="Lempicki R.A."/>
            <person name="Cuomo C.A."/>
            <person name="Kovacs J.A."/>
        </authorList>
    </citation>
    <scope>NUCLEOTIDE SEQUENCE [LARGE SCALE GENOMIC DNA]</scope>
    <source>
        <strain evidence="11">B123</strain>
    </source>
</reference>
<accession>M7PCE5</accession>
<feature type="transmembrane region" description="Helical" evidence="9">
    <location>
        <begin position="81"/>
        <end position="103"/>
    </location>
</feature>